<proteinExistence type="inferred from homology"/>
<dbReference type="EMBL" id="CAJNRF010012627">
    <property type="protein sequence ID" value="CAF2142795.1"/>
    <property type="molecule type" value="Genomic_DNA"/>
</dbReference>
<dbReference type="InterPro" id="IPR013128">
    <property type="entry name" value="Peptidase_C1A"/>
</dbReference>
<dbReference type="SMART" id="SM00645">
    <property type="entry name" value="Pept_C1"/>
    <property type="match status" value="1"/>
</dbReference>
<feature type="domain" description="Cathepsin propeptide inhibitor" evidence="4">
    <location>
        <begin position="21"/>
        <end position="79"/>
    </location>
</feature>
<dbReference type="AlphaFoldDB" id="A0A816X7R1"/>
<dbReference type="InterPro" id="IPR038765">
    <property type="entry name" value="Papain-like_cys_pep_sf"/>
</dbReference>
<dbReference type="GO" id="GO:0008234">
    <property type="term" value="F:cysteine-type peptidase activity"/>
    <property type="evidence" value="ECO:0007669"/>
    <property type="project" value="InterPro"/>
</dbReference>
<dbReference type="SUPFAM" id="SSF54001">
    <property type="entry name" value="Cysteine proteinases"/>
    <property type="match status" value="1"/>
</dbReference>
<gene>
    <name evidence="5" type="ORF">WKI299_LOCUS28696</name>
</gene>
<keyword evidence="2" id="KW-0732">Signal</keyword>
<name>A0A816X7R1_9BILA</name>
<organism evidence="5 6">
    <name type="scientific">Rotaria magnacalcarata</name>
    <dbReference type="NCBI Taxonomy" id="392030"/>
    <lineage>
        <taxon>Eukaryota</taxon>
        <taxon>Metazoa</taxon>
        <taxon>Spiralia</taxon>
        <taxon>Gnathifera</taxon>
        <taxon>Rotifera</taxon>
        <taxon>Eurotatoria</taxon>
        <taxon>Bdelloidea</taxon>
        <taxon>Philodinida</taxon>
        <taxon>Philodinidae</taxon>
        <taxon>Rotaria</taxon>
    </lineage>
</organism>
<evidence type="ECO:0000259" key="3">
    <source>
        <dbReference type="SMART" id="SM00645"/>
    </source>
</evidence>
<dbReference type="PROSITE" id="PS00639">
    <property type="entry name" value="THIOL_PROTEASE_HIS"/>
    <property type="match status" value="1"/>
</dbReference>
<evidence type="ECO:0000313" key="5">
    <source>
        <dbReference type="EMBL" id="CAF2142795.1"/>
    </source>
</evidence>
<accession>A0A816X7R1</accession>
<dbReference type="Pfam" id="PF00112">
    <property type="entry name" value="Peptidase_C1"/>
    <property type="match status" value="1"/>
</dbReference>
<dbReference type="SMART" id="SM00848">
    <property type="entry name" value="Inhibitor_I29"/>
    <property type="match status" value="1"/>
</dbReference>
<comment type="similarity">
    <text evidence="1">Belongs to the peptidase C1 family.</text>
</comment>
<reference evidence="5" key="1">
    <citation type="submission" date="2021-02" db="EMBL/GenBank/DDBJ databases">
        <authorList>
            <person name="Nowell W R."/>
        </authorList>
    </citation>
    <scope>NUCLEOTIDE SEQUENCE</scope>
</reference>
<dbReference type="GO" id="GO:0006508">
    <property type="term" value="P:proteolysis"/>
    <property type="evidence" value="ECO:0007669"/>
    <property type="project" value="InterPro"/>
</dbReference>
<evidence type="ECO:0000259" key="4">
    <source>
        <dbReference type="SMART" id="SM00848"/>
    </source>
</evidence>
<dbReference type="PANTHER" id="PTHR12411">
    <property type="entry name" value="CYSTEINE PROTEASE FAMILY C1-RELATED"/>
    <property type="match status" value="1"/>
</dbReference>
<dbReference type="InterPro" id="IPR013201">
    <property type="entry name" value="Prot_inhib_I29"/>
</dbReference>
<dbReference type="Proteomes" id="UP000663856">
    <property type="component" value="Unassembled WGS sequence"/>
</dbReference>
<dbReference type="Gene3D" id="1.10.287.2250">
    <property type="match status" value="1"/>
</dbReference>
<dbReference type="Pfam" id="PF08246">
    <property type="entry name" value="Inhibitor_I29"/>
    <property type="match status" value="1"/>
</dbReference>
<feature type="non-terminal residue" evidence="5">
    <location>
        <position position="1"/>
    </location>
</feature>
<evidence type="ECO:0000256" key="2">
    <source>
        <dbReference type="SAM" id="SignalP"/>
    </source>
</evidence>
<dbReference type="InterPro" id="IPR000668">
    <property type="entry name" value="Peptidase_C1A_C"/>
</dbReference>
<feature type="chain" id="PRO_5032367858" evidence="2">
    <location>
        <begin position="16"/>
        <end position="258"/>
    </location>
</feature>
<feature type="signal peptide" evidence="2">
    <location>
        <begin position="1"/>
        <end position="15"/>
    </location>
</feature>
<feature type="domain" description="Peptidase C1A papain C-terminal" evidence="3">
    <location>
        <begin position="90"/>
        <end position="258"/>
    </location>
</feature>
<comment type="caution">
    <text evidence="5">The sequence shown here is derived from an EMBL/GenBank/DDBJ whole genome shotgun (WGS) entry which is preliminary data.</text>
</comment>
<protein>
    <submittedName>
        <fullName evidence="5">Uncharacterized protein</fullName>
    </submittedName>
</protein>
<evidence type="ECO:0000313" key="6">
    <source>
        <dbReference type="Proteomes" id="UP000663856"/>
    </source>
</evidence>
<dbReference type="InterPro" id="IPR025660">
    <property type="entry name" value="Pept_his_AS"/>
</dbReference>
<sequence>MKYVVLFLLFGVTLSNLSSEWDKFKRDYNKHYASTAEENERQQIFFENVNRIRSYQQTHSGATFAVEINHLTDRRIEELVSGSKIHFEPRPISLKSSNEQGELAVIQGPLVATEVVESLYAIYTNNLTEGSIPRIYDCCLQAEPDIFECIQKLGGICRKPDYPEIVNKCEPNACNPFTTFDEIKKLKEKDENTMLTWIQVSTLWVVMNAIGKGFGDYKGGIYDEPTCPKTDGNHAMQVVGYGVEGEQWGEKGYIRMKR</sequence>
<dbReference type="Gene3D" id="3.90.70.10">
    <property type="entry name" value="Cysteine proteinases"/>
    <property type="match status" value="1"/>
</dbReference>
<evidence type="ECO:0000256" key="1">
    <source>
        <dbReference type="ARBA" id="ARBA00008455"/>
    </source>
</evidence>